<feature type="transmembrane region" description="Helical" evidence="1">
    <location>
        <begin position="117"/>
        <end position="141"/>
    </location>
</feature>
<dbReference type="AlphaFoldDB" id="A0AAU9VGU3"/>
<keyword evidence="1" id="KW-0472">Membrane</keyword>
<feature type="transmembrane region" description="Helical" evidence="1">
    <location>
        <begin position="187"/>
        <end position="207"/>
    </location>
</feature>
<feature type="transmembrane region" description="Helical" evidence="1">
    <location>
        <begin position="333"/>
        <end position="352"/>
    </location>
</feature>
<dbReference type="EMBL" id="OW659477">
    <property type="protein sequence ID" value="CAH2762637.1"/>
    <property type="molecule type" value="Genomic_DNA"/>
</dbReference>
<feature type="transmembrane region" description="Helical" evidence="1">
    <location>
        <begin position="33"/>
        <end position="53"/>
    </location>
</feature>
<feature type="transmembrane region" description="Helical" evidence="1">
    <location>
        <begin position="459"/>
        <end position="483"/>
    </location>
</feature>
<reference evidence="3" key="1">
    <citation type="submission" date="2022-04" db="EMBL/GenBank/DDBJ databases">
        <authorList>
            <person name="Forde T."/>
        </authorList>
    </citation>
    <scope>NUCLEOTIDE SEQUENCE</scope>
    <source>
        <strain evidence="3">A18Y016a</strain>
        <strain evidence="2">A18Y020d</strain>
    </source>
</reference>
<organism evidence="3 5">
    <name type="scientific">Erysipelothrix amsterdamensis</name>
    <dbReference type="NCBI Taxonomy" id="2929157"/>
    <lineage>
        <taxon>Bacteria</taxon>
        <taxon>Bacillati</taxon>
        <taxon>Bacillota</taxon>
        <taxon>Erysipelotrichia</taxon>
        <taxon>Erysipelotrichales</taxon>
        <taxon>Erysipelotrichaceae</taxon>
        <taxon>Erysipelothrix</taxon>
    </lineage>
</organism>
<evidence type="ECO:0000313" key="4">
    <source>
        <dbReference type="Proteomes" id="UP001154095"/>
    </source>
</evidence>
<evidence type="ECO:0000313" key="5">
    <source>
        <dbReference type="Proteomes" id="UP001154111"/>
    </source>
</evidence>
<dbReference type="EMBL" id="OW659496">
    <property type="protein sequence ID" value="CAH2762613.1"/>
    <property type="molecule type" value="Genomic_DNA"/>
</dbReference>
<protein>
    <recommendedName>
        <fullName evidence="6">ABC transporter permease</fullName>
    </recommendedName>
</protein>
<feature type="transmembrane region" description="Helical" evidence="1">
    <location>
        <begin position="530"/>
        <end position="550"/>
    </location>
</feature>
<dbReference type="Proteomes" id="UP001154095">
    <property type="component" value="Chromosome"/>
</dbReference>
<feature type="transmembrane region" description="Helical" evidence="1">
    <location>
        <begin position="503"/>
        <end position="524"/>
    </location>
</feature>
<feature type="transmembrane region" description="Helical" evidence="1">
    <location>
        <begin position="255"/>
        <end position="276"/>
    </location>
</feature>
<keyword evidence="1" id="KW-1133">Transmembrane helix</keyword>
<feature type="transmembrane region" description="Helical" evidence="1">
    <location>
        <begin position="429"/>
        <end position="453"/>
    </location>
</feature>
<evidence type="ECO:0000256" key="1">
    <source>
        <dbReference type="SAM" id="Phobius"/>
    </source>
</evidence>
<gene>
    <name evidence="3" type="ORF">ERYAMS2_01303</name>
    <name evidence="2" type="ORF">ERYAMS_01009</name>
</gene>
<accession>A0AAU9VGU3</accession>
<keyword evidence="1" id="KW-0812">Transmembrane</keyword>
<feature type="transmembrane region" description="Helical" evidence="1">
    <location>
        <begin position="383"/>
        <end position="408"/>
    </location>
</feature>
<feature type="transmembrane region" description="Helical" evidence="1">
    <location>
        <begin position="73"/>
        <end position="96"/>
    </location>
</feature>
<feature type="transmembrane region" description="Helical" evidence="1">
    <location>
        <begin position="147"/>
        <end position="175"/>
    </location>
</feature>
<proteinExistence type="predicted"/>
<evidence type="ECO:0000313" key="2">
    <source>
        <dbReference type="EMBL" id="CAH2762613.1"/>
    </source>
</evidence>
<sequence length="565" mass="62787">MNRILTLTKTMLKTTTYDFTQQLSTKKKRNSKFMILIFALLFIYLGGIIFYLWNTLIKSSVSLGQPGIAIHTLFASASVYILIIGILVVPGIFYFSKDIERYLVLPVSASDILFAKFITSLVTMYISAAIIFIPFAIAYIVNAKPDIFFIIRFILSSLMIPIIPFTLSLVFMILILTFVPFFKNKDVYTYVSTFFGIVLGLGMAYLGQTSGTGGADFLANVMSSIASGDNALLKVLNGVFPTIPLLSQGVVYADYGKMILGIVVSILSPFLLVTLVQKLYFKGVIGIDEATSKKTALTSEAFQKSTKQRSALRSIMRYDIRNILRTPTFTTNYFAGLIIIPVSFVIPLFIGISKSPVSITEINQTVQEIMSTNFYSQAFYVKFALVAIIGLLVSYFMANVGMITATSISREGRTLQQFQAMPLDFMTLVHAKILIGAIITVIPTWIIGIVIAGFLKLNVVYVCIFILSSFLGSILSNTSAIVLDVFSPKLIWDNETQAIKQNFLAVVPLFSSFLIIGGFVFAALNYNPIHVIYIFGLILMILSFLVYQLIKKLVYKRLPQIIETL</sequence>
<name>A0AAU9VGU3_9FIRM</name>
<dbReference type="Proteomes" id="UP001154111">
    <property type="component" value="Chromosome"/>
</dbReference>
<dbReference type="RefSeq" id="WP_254006539.1">
    <property type="nucleotide sequence ID" value="NZ_OW659477.1"/>
</dbReference>
<keyword evidence="4" id="KW-1185">Reference proteome</keyword>
<evidence type="ECO:0008006" key="6">
    <source>
        <dbReference type="Google" id="ProtNLM"/>
    </source>
</evidence>
<evidence type="ECO:0000313" key="3">
    <source>
        <dbReference type="EMBL" id="CAH2762637.1"/>
    </source>
</evidence>